<reference evidence="2 3" key="1">
    <citation type="submission" date="2021-02" db="EMBL/GenBank/DDBJ databases">
        <title>Variation within the Batrachochytrium salamandrivorans European outbreak.</title>
        <authorList>
            <person name="Kelly M."/>
            <person name="Pasmans F."/>
            <person name="Shea T.P."/>
            <person name="Munoz J.F."/>
            <person name="Carranza S."/>
            <person name="Cuomo C.A."/>
            <person name="Martel A."/>
        </authorList>
    </citation>
    <scope>NUCLEOTIDE SEQUENCE [LARGE SCALE GENOMIC DNA]</scope>
    <source>
        <strain evidence="2 3">AMFP18/2</strain>
    </source>
</reference>
<dbReference type="Pfam" id="PF08238">
    <property type="entry name" value="Sel1"/>
    <property type="match status" value="8"/>
</dbReference>
<gene>
    <name evidence="2" type="ORF">BASA50_003064</name>
</gene>
<keyword evidence="3" id="KW-1185">Reference proteome</keyword>
<comment type="similarity">
    <text evidence="1">Belongs to the sel-1 family.</text>
</comment>
<evidence type="ECO:0000313" key="2">
    <source>
        <dbReference type="EMBL" id="KAH6599367.1"/>
    </source>
</evidence>
<dbReference type="InterPro" id="IPR011990">
    <property type="entry name" value="TPR-like_helical_dom_sf"/>
</dbReference>
<organism evidence="2 3">
    <name type="scientific">Batrachochytrium salamandrivorans</name>
    <dbReference type="NCBI Taxonomy" id="1357716"/>
    <lineage>
        <taxon>Eukaryota</taxon>
        <taxon>Fungi</taxon>
        <taxon>Fungi incertae sedis</taxon>
        <taxon>Chytridiomycota</taxon>
        <taxon>Chytridiomycota incertae sedis</taxon>
        <taxon>Chytridiomycetes</taxon>
        <taxon>Rhizophydiales</taxon>
        <taxon>Rhizophydiales incertae sedis</taxon>
        <taxon>Batrachochytrium</taxon>
    </lineage>
</organism>
<dbReference type="SUPFAM" id="SSF81901">
    <property type="entry name" value="HCP-like"/>
    <property type="match status" value="1"/>
</dbReference>
<evidence type="ECO:0000256" key="1">
    <source>
        <dbReference type="ARBA" id="ARBA00038101"/>
    </source>
</evidence>
<accession>A0ABQ8FJH4</accession>
<comment type="caution">
    <text evidence="2">The sequence shown here is derived from an EMBL/GenBank/DDBJ whole genome shotgun (WGS) entry which is preliminary data.</text>
</comment>
<dbReference type="PANTHER" id="PTHR11102:SF160">
    <property type="entry name" value="ERAD-ASSOCIATED E3 UBIQUITIN-PROTEIN LIGASE COMPONENT HRD3"/>
    <property type="match status" value="1"/>
</dbReference>
<protein>
    <submittedName>
        <fullName evidence="2">Uncharacterized protein</fullName>
    </submittedName>
</protein>
<evidence type="ECO:0000313" key="3">
    <source>
        <dbReference type="Proteomes" id="UP001648503"/>
    </source>
</evidence>
<dbReference type="InterPro" id="IPR006597">
    <property type="entry name" value="Sel1-like"/>
</dbReference>
<dbReference type="InterPro" id="IPR050767">
    <property type="entry name" value="Sel1_AlgK"/>
</dbReference>
<dbReference type="Proteomes" id="UP001648503">
    <property type="component" value="Unassembled WGS sequence"/>
</dbReference>
<name>A0ABQ8FJH4_9FUNG</name>
<dbReference type="PANTHER" id="PTHR11102">
    <property type="entry name" value="SEL-1-LIKE PROTEIN"/>
    <property type="match status" value="1"/>
</dbReference>
<dbReference type="SMART" id="SM00671">
    <property type="entry name" value="SEL1"/>
    <property type="match status" value="7"/>
</dbReference>
<sequence>MGAYPLSAVVHFQVAFSALINVRSQTPSQLSGQVEDNTTLAPQASIPKTLTLRHLFKSHLSGFPEGTALLAFCCEFGLAGLAVNYAIAERLYILAAHRNSGFAQGRLAFLKVHGRQDIKINNTEASFWRSKCGSKNPSAFSWLEMAAEAGLAPAQFCMALCYYNGIATCEDSMLAFKWCQLAAIQGLAAAQNVLGNLYLEGSGCVLDAAIGLQWYTRAAEQHEAAAIYNIGTLFEHGVAVDQHFGRAYEWYVRAASYGSINAQNALGIFLEQGIGVDANSGKAVQYYMQAALSGHPHAQYGLAQCYHEGLGISRSDYMALVWFEKAAIQHHVPSMLSTAIAYEFGIGTKQKIEAAEQLYTMAALHGSHEAHMRLVPTVARRVLRYACVILPARPIPRSANGDEEDHVGCISRTASPDTARTEFCLFPAEIRRQILRQLDSARILTPLQMEFILDAAVGWARKPRKMTERAPFDAHTRRSSIPVVSLNVASSQASAARFVVEKLSQEVDEAIHQACSCLSPKCQKIKHVVEALGSLEAHC</sequence>
<dbReference type="EMBL" id="JAFCIX010000066">
    <property type="protein sequence ID" value="KAH6599367.1"/>
    <property type="molecule type" value="Genomic_DNA"/>
</dbReference>
<proteinExistence type="inferred from homology"/>
<dbReference type="Gene3D" id="1.25.40.10">
    <property type="entry name" value="Tetratricopeptide repeat domain"/>
    <property type="match status" value="1"/>
</dbReference>